<protein>
    <recommendedName>
        <fullName evidence="4">AAA+ ATPase domain-containing protein</fullName>
    </recommendedName>
</protein>
<evidence type="ECO:0000259" key="4">
    <source>
        <dbReference type="SMART" id="SM00382"/>
    </source>
</evidence>
<evidence type="ECO:0000256" key="3">
    <source>
        <dbReference type="ARBA" id="ARBA00022840"/>
    </source>
</evidence>
<dbReference type="FunFam" id="3.40.50.300:FF:000018">
    <property type="entry name" value="Cell division control 48"/>
    <property type="match status" value="1"/>
</dbReference>
<keyword evidence="6" id="KW-1185">Reference proteome</keyword>
<dbReference type="OrthoDB" id="27435at2759"/>
<dbReference type="GO" id="GO:0005524">
    <property type="term" value="F:ATP binding"/>
    <property type="evidence" value="ECO:0007669"/>
    <property type="project" value="UniProtKB-KW"/>
</dbReference>
<dbReference type="Gene3D" id="1.10.8.60">
    <property type="match status" value="2"/>
</dbReference>
<feature type="domain" description="AAA+ ATPase" evidence="4">
    <location>
        <begin position="284"/>
        <end position="421"/>
    </location>
</feature>
<gene>
    <name evidence="5" type="ORF">PSYICH_LOCUS5353</name>
</gene>
<name>A0A9P0G6M1_9CUCU</name>
<evidence type="ECO:0000256" key="2">
    <source>
        <dbReference type="ARBA" id="ARBA00022741"/>
    </source>
</evidence>
<sequence length="769" mass="86837">MSQQKSKKTSGWMQCDSCRTFLQSKDTERHSNDCPPDLKASSYNFIKDKILYGHTEVKTNEDIKNVSTLEKGYLVFLSESVIKLCELAIGEWAIVESFNNVPPVAKIVWPNIEKSLTSVLFTKSGLELSFVQSNQQVTVKQLKLPLQEASFVSLTILNAPKSLELTPELHNRLSRCCDNKFLTTGNKIKVMFYGKELIFEIKSIESSIENVENCFDKMAIGDRIKYEFYKIVSKTKWKCFKDEESYKQNSESKLFDCPAGVDNEIEEIKELMNACLGQSIHPTQIKAVLLYGNSGTGKTSIAKYVASQSTANVIMINSPEIFCNNSNNVEKYIKQLFADALENAPSIIILDEFDVVCPARSNRLTETEKRVVSIFLKIFDELYTQQSKVFLIATTNKPDNIDPAFRRCGRLDRELEIPTPNPKNRRAILEKLLKQLNIEINEHDLQNISLNTHGFVGSDLVSLCSMASLHANRRKQGNVSKEDFEYALKRVRPSAMREVQIEISNVKWSDIGGQNNLKMILKQAIEWPLKYPQSFLRLGVTPPKGVLMFGPPGCSKTMIAKALACESGLNFLSIKGPELFSKWVGESERAVREVFRKARQVAPSIIFFDEIDALGGERSGNSGSNVQERVLAQLLTELDGITPLQDVTILAATNRPDRIDKALLRPGRLDRIVYVPLPDEQTRKDIFRIKFTKMPTSSVNIEDLVERTENYSGAEVNAVCHEAAMLALEENLESEFVEMKHFVKALDLVTPRTPVSLIKLYDDYVSLKT</sequence>
<dbReference type="PANTHER" id="PTHR23077:SF27">
    <property type="entry name" value="ATPASE FAMILY GENE 2 PROTEIN HOMOLOG A"/>
    <property type="match status" value="1"/>
</dbReference>
<dbReference type="GO" id="GO:0016887">
    <property type="term" value="F:ATP hydrolysis activity"/>
    <property type="evidence" value="ECO:0007669"/>
    <property type="project" value="InterPro"/>
</dbReference>
<dbReference type="AlphaFoldDB" id="A0A9P0G6M1"/>
<dbReference type="Pfam" id="PF17862">
    <property type="entry name" value="AAA_lid_3"/>
    <property type="match status" value="2"/>
</dbReference>
<accession>A0A9P0G6M1</accession>
<dbReference type="InterPro" id="IPR041569">
    <property type="entry name" value="AAA_lid_3"/>
</dbReference>
<reference evidence="5" key="1">
    <citation type="submission" date="2022-01" db="EMBL/GenBank/DDBJ databases">
        <authorList>
            <person name="King R."/>
        </authorList>
    </citation>
    <scope>NUCLEOTIDE SEQUENCE</scope>
</reference>
<keyword evidence="1" id="KW-0677">Repeat</keyword>
<dbReference type="SUPFAM" id="SSF52540">
    <property type="entry name" value="P-loop containing nucleoside triphosphate hydrolases"/>
    <property type="match status" value="2"/>
</dbReference>
<dbReference type="InterPro" id="IPR050168">
    <property type="entry name" value="AAA_ATPase_domain"/>
</dbReference>
<keyword evidence="3" id="KW-0067">ATP-binding</keyword>
<dbReference type="InterPro" id="IPR003960">
    <property type="entry name" value="ATPase_AAA_CS"/>
</dbReference>
<organism evidence="5 6">
    <name type="scientific">Psylliodes chrysocephalus</name>
    <dbReference type="NCBI Taxonomy" id="3402493"/>
    <lineage>
        <taxon>Eukaryota</taxon>
        <taxon>Metazoa</taxon>
        <taxon>Ecdysozoa</taxon>
        <taxon>Arthropoda</taxon>
        <taxon>Hexapoda</taxon>
        <taxon>Insecta</taxon>
        <taxon>Pterygota</taxon>
        <taxon>Neoptera</taxon>
        <taxon>Endopterygota</taxon>
        <taxon>Coleoptera</taxon>
        <taxon>Polyphaga</taxon>
        <taxon>Cucujiformia</taxon>
        <taxon>Chrysomeloidea</taxon>
        <taxon>Chrysomelidae</taxon>
        <taxon>Galerucinae</taxon>
        <taxon>Alticini</taxon>
        <taxon>Psylliodes</taxon>
    </lineage>
</organism>
<evidence type="ECO:0000313" key="5">
    <source>
        <dbReference type="EMBL" id="CAH1104059.1"/>
    </source>
</evidence>
<dbReference type="CDD" id="cd19511">
    <property type="entry name" value="RecA-like_CDC48_r2-like"/>
    <property type="match status" value="1"/>
</dbReference>
<dbReference type="InterPro" id="IPR027417">
    <property type="entry name" value="P-loop_NTPase"/>
</dbReference>
<dbReference type="Proteomes" id="UP001153636">
    <property type="component" value="Chromosome 16"/>
</dbReference>
<dbReference type="SMART" id="SM00382">
    <property type="entry name" value="AAA"/>
    <property type="match status" value="2"/>
</dbReference>
<dbReference type="GO" id="GO:0005737">
    <property type="term" value="C:cytoplasm"/>
    <property type="evidence" value="ECO:0007669"/>
    <property type="project" value="TreeGrafter"/>
</dbReference>
<dbReference type="Gene3D" id="3.40.50.300">
    <property type="entry name" value="P-loop containing nucleotide triphosphate hydrolases"/>
    <property type="match status" value="2"/>
</dbReference>
<evidence type="ECO:0000256" key="1">
    <source>
        <dbReference type="ARBA" id="ARBA00022737"/>
    </source>
</evidence>
<dbReference type="PANTHER" id="PTHR23077">
    <property type="entry name" value="AAA-FAMILY ATPASE"/>
    <property type="match status" value="1"/>
</dbReference>
<evidence type="ECO:0000313" key="6">
    <source>
        <dbReference type="Proteomes" id="UP001153636"/>
    </source>
</evidence>
<dbReference type="PROSITE" id="PS00674">
    <property type="entry name" value="AAA"/>
    <property type="match status" value="2"/>
</dbReference>
<dbReference type="EMBL" id="OV651828">
    <property type="protein sequence ID" value="CAH1104059.1"/>
    <property type="molecule type" value="Genomic_DNA"/>
</dbReference>
<proteinExistence type="predicted"/>
<dbReference type="FunFam" id="1.10.8.60:FF:000178">
    <property type="entry name" value="CDC48/VCP homolog, AAA superfamily"/>
    <property type="match status" value="1"/>
</dbReference>
<feature type="domain" description="AAA+ ATPase" evidence="4">
    <location>
        <begin position="542"/>
        <end position="679"/>
    </location>
</feature>
<dbReference type="InterPro" id="IPR003593">
    <property type="entry name" value="AAA+_ATPase"/>
</dbReference>
<dbReference type="Pfam" id="PF00004">
    <property type="entry name" value="AAA"/>
    <property type="match status" value="2"/>
</dbReference>
<keyword evidence="2" id="KW-0547">Nucleotide-binding</keyword>
<dbReference type="InterPro" id="IPR003959">
    <property type="entry name" value="ATPase_AAA_core"/>
</dbReference>